<evidence type="ECO:0000313" key="1">
    <source>
        <dbReference type="EMBL" id="PRQ54459.1"/>
    </source>
</evidence>
<dbReference type="Proteomes" id="UP000238479">
    <property type="component" value="Chromosome 1"/>
</dbReference>
<sequence length="122" mass="13940">MPATMVGRRLSIKVQLLAFRSTSSQLNLVGEEWVKCILSKLEDLGEAWSSLARKTLAKMFLANIRGHEASRTLTNFWRPSRPLGASWVGLAWRTLKPKEPHRKTQFGSVLEHMYLHFSRFGS</sequence>
<protein>
    <submittedName>
        <fullName evidence="1">Uncharacterized protein</fullName>
    </submittedName>
</protein>
<dbReference type="EMBL" id="PDCK01000039">
    <property type="protein sequence ID" value="PRQ54459.1"/>
    <property type="molecule type" value="Genomic_DNA"/>
</dbReference>
<keyword evidence="2" id="KW-1185">Reference proteome</keyword>
<organism evidence="1 2">
    <name type="scientific">Rosa chinensis</name>
    <name type="common">China rose</name>
    <dbReference type="NCBI Taxonomy" id="74649"/>
    <lineage>
        <taxon>Eukaryota</taxon>
        <taxon>Viridiplantae</taxon>
        <taxon>Streptophyta</taxon>
        <taxon>Embryophyta</taxon>
        <taxon>Tracheophyta</taxon>
        <taxon>Spermatophyta</taxon>
        <taxon>Magnoliopsida</taxon>
        <taxon>eudicotyledons</taxon>
        <taxon>Gunneridae</taxon>
        <taxon>Pentapetalae</taxon>
        <taxon>rosids</taxon>
        <taxon>fabids</taxon>
        <taxon>Rosales</taxon>
        <taxon>Rosaceae</taxon>
        <taxon>Rosoideae</taxon>
        <taxon>Rosoideae incertae sedis</taxon>
        <taxon>Rosa</taxon>
    </lineage>
</organism>
<reference evidence="1 2" key="1">
    <citation type="journal article" date="2018" name="Nat. Genet.">
        <title>The Rosa genome provides new insights in the design of modern roses.</title>
        <authorList>
            <person name="Bendahmane M."/>
        </authorList>
    </citation>
    <scope>NUCLEOTIDE SEQUENCE [LARGE SCALE GENOMIC DNA]</scope>
    <source>
        <strain evidence="2">cv. Old Blush</strain>
    </source>
</reference>
<comment type="caution">
    <text evidence="1">The sequence shown here is derived from an EMBL/GenBank/DDBJ whole genome shotgun (WGS) entry which is preliminary data.</text>
</comment>
<evidence type="ECO:0000313" key="2">
    <source>
        <dbReference type="Proteomes" id="UP000238479"/>
    </source>
</evidence>
<dbReference type="AlphaFoldDB" id="A0A2P6S716"/>
<name>A0A2P6S716_ROSCH</name>
<accession>A0A2P6S716</accession>
<dbReference type="Gramene" id="PRQ54459">
    <property type="protein sequence ID" value="PRQ54459"/>
    <property type="gene ID" value="RchiOBHm_Chr1g0313811"/>
</dbReference>
<proteinExistence type="predicted"/>
<gene>
    <name evidence="1" type="ORF">RchiOBHm_Chr1g0313811</name>
</gene>